<dbReference type="SUPFAM" id="SSF56219">
    <property type="entry name" value="DNase I-like"/>
    <property type="match status" value="1"/>
</dbReference>
<proteinExistence type="predicted"/>
<dbReference type="STRING" id="105785.A0A2J7PF16"/>
<accession>A0A2J7PF16</accession>
<evidence type="ECO:0000313" key="1">
    <source>
        <dbReference type="EMBL" id="PNF14930.1"/>
    </source>
</evidence>
<dbReference type="EMBL" id="NEVH01026086">
    <property type="protein sequence ID" value="PNF14930.1"/>
    <property type="molecule type" value="Genomic_DNA"/>
</dbReference>
<gene>
    <name evidence="1" type="ORF">B7P43_G04325</name>
</gene>
<comment type="caution">
    <text evidence="1">The sequence shown here is derived from an EMBL/GenBank/DDBJ whole genome shotgun (WGS) entry which is preliminary data.</text>
</comment>
<evidence type="ECO:0000313" key="2">
    <source>
        <dbReference type="Proteomes" id="UP000235965"/>
    </source>
</evidence>
<evidence type="ECO:0008006" key="3">
    <source>
        <dbReference type="Google" id="ProtNLM"/>
    </source>
</evidence>
<reference evidence="1 2" key="1">
    <citation type="submission" date="2017-12" db="EMBL/GenBank/DDBJ databases">
        <title>Hemimetabolous genomes reveal molecular basis of termite eusociality.</title>
        <authorList>
            <person name="Harrison M.C."/>
            <person name="Jongepier E."/>
            <person name="Robertson H.M."/>
            <person name="Arning N."/>
            <person name="Bitard-Feildel T."/>
            <person name="Chao H."/>
            <person name="Childers C.P."/>
            <person name="Dinh H."/>
            <person name="Doddapaneni H."/>
            <person name="Dugan S."/>
            <person name="Gowin J."/>
            <person name="Greiner C."/>
            <person name="Han Y."/>
            <person name="Hu H."/>
            <person name="Hughes D.S.T."/>
            <person name="Huylmans A.-K."/>
            <person name="Kemena C."/>
            <person name="Kremer L.P.M."/>
            <person name="Lee S.L."/>
            <person name="Lopez-Ezquerra A."/>
            <person name="Mallet L."/>
            <person name="Monroy-Kuhn J.M."/>
            <person name="Moser A."/>
            <person name="Murali S.C."/>
            <person name="Muzny D.M."/>
            <person name="Otani S."/>
            <person name="Piulachs M.-D."/>
            <person name="Poelchau M."/>
            <person name="Qu J."/>
            <person name="Schaub F."/>
            <person name="Wada-Katsumata A."/>
            <person name="Worley K.C."/>
            <person name="Xie Q."/>
            <person name="Ylla G."/>
            <person name="Poulsen M."/>
            <person name="Gibbs R.A."/>
            <person name="Schal C."/>
            <person name="Richards S."/>
            <person name="Belles X."/>
            <person name="Korb J."/>
            <person name="Bornberg-Bauer E."/>
        </authorList>
    </citation>
    <scope>NUCLEOTIDE SEQUENCE [LARGE SCALE GENOMIC DNA]</scope>
    <source>
        <tissue evidence="1">Whole body</tissue>
    </source>
</reference>
<dbReference type="Proteomes" id="UP000235965">
    <property type="component" value="Unassembled WGS sequence"/>
</dbReference>
<keyword evidence="2" id="KW-1185">Reference proteome</keyword>
<dbReference type="InterPro" id="IPR036691">
    <property type="entry name" value="Endo/exonu/phosph_ase_sf"/>
</dbReference>
<dbReference type="Gene3D" id="3.60.10.10">
    <property type="entry name" value="Endonuclease/exonuclease/phosphatase"/>
    <property type="match status" value="1"/>
</dbReference>
<sequence length="401" mass="46580">IQQVRWVRGGIAPAGDCTFFYGKGNESHELGTGFFVHKRIISAVKRVEFVSDMVSYIILKCRWCDIIVTNVHDTTEDKIDDMKDRFYEELEHVCDKFPKYPMTILLGDSNAKVGREDIFKPAIGNESLHEISNDNGVRVVNFATLKILTVKSTMFPHRNIHKFTLTSPDGKIHNQIDHILIDRRQHSSILDIRSFRAAYCNTDHYLVVAKFRERLAVSKQTTHRVHMERFNLKKLNKVEGKEQYCVEISNRFSALESLETEVDVNKAWETIRESIKMSAKESVGYYELKKHKPWFVERCSKLLDQRKQAKLQWLQVPSELNGDNLNNIRRETSRHLRNKKSEYLKDKIDELAIFETATGTNMKQLEKGNETREILAGHIDHNIFAASSTPITVKARWRLKC</sequence>
<dbReference type="InParanoid" id="A0A2J7PF16"/>
<organism evidence="1 2">
    <name type="scientific">Cryptotermes secundus</name>
    <dbReference type="NCBI Taxonomy" id="105785"/>
    <lineage>
        <taxon>Eukaryota</taxon>
        <taxon>Metazoa</taxon>
        <taxon>Ecdysozoa</taxon>
        <taxon>Arthropoda</taxon>
        <taxon>Hexapoda</taxon>
        <taxon>Insecta</taxon>
        <taxon>Pterygota</taxon>
        <taxon>Neoptera</taxon>
        <taxon>Polyneoptera</taxon>
        <taxon>Dictyoptera</taxon>
        <taxon>Blattodea</taxon>
        <taxon>Blattoidea</taxon>
        <taxon>Termitoidae</taxon>
        <taxon>Kalotermitidae</taxon>
        <taxon>Cryptotermitinae</taxon>
        <taxon>Cryptotermes</taxon>
    </lineage>
</organism>
<protein>
    <recommendedName>
        <fullName evidence="3">Endonuclease/exonuclease/phosphatase domain-containing protein</fullName>
    </recommendedName>
</protein>
<feature type="non-terminal residue" evidence="1">
    <location>
        <position position="1"/>
    </location>
</feature>
<dbReference type="AlphaFoldDB" id="A0A2J7PF16"/>
<name>A0A2J7PF16_9NEOP</name>